<dbReference type="AlphaFoldDB" id="K0RRZ0"/>
<accession>K0RRZ0</accession>
<sequence length="347" mass="37714">RGFADCQLVPDSYVEEKNIGVAKGKVIFSRNEGDTITLDKTLSFSVKPTILVPSSRDASHRRKSFSKPTGRRQDTQGAVPLPQRAQDARAPPLRGLRLSVPRRRVGDEDLPPHERQDRWDDGHVLLLAGDVDQVPQPEELPDIHRRPGRGGRGGRRVGRAEGVQGAGAQVVEETSRAHTRNGTDGARFLLADYWLNSLASNPPPALFLDAAICIFEHGITFSGLAGACKAHIVNIPGSPDMVSPPPGAACGFPSTLQVLLAFSCEVSLRLPPFFLAMSADTGGLKSPPARSTLRQFDYDTKPKQESKAREIGRAEETEMMGRGVEDRRAIDIDVKRPADHDGATREA</sequence>
<protein>
    <submittedName>
        <fullName evidence="2">Uncharacterized protein</fullName>
    </submittedName>
</protein>
<feature type="region of interest" description="Disordered" evidence="1">
    <location>
        <begin position="135"/>
        <end position="179"/>
    </location>
</feature>
<organism evidence="2 3">
    <name type="scientific">Thalassiosira oceanica</name>
    <name type="common">Marine diatom</name>
    <dbReference type="NCBI Taxonomy" id="159749"/>
    <lineage>
        <taxon>Eukaryota</taxon>
        <taxon>Sar</taxon>
        <taxon>Stramenopiles</taxon>
        <taxon>Ochrophyta</taxon>
        <taxon>Bacillariophyta</taxon>
        <taxon>Coscinodiscophyceae</taxon>
        <taxon>Thalassiosirophycidae</taxon>
        <taxon>Thalassiosirales</taxon>
        <taxon>Thalassiosiraceae</taxon>
        <taxon>Thalassiosira</taxon>
    </lineage>
</organism>
<feature type="compositionally biased region" description="Basic and acidic residues" evidence="1">
    <location>
        <begin position="323"/>
        <end position="347"/>
    </location>
</feature>
<feature type="non-terminal residue" evidence="2">
    <location>
        <position position="1"/>
    </location>
</feature>
<keyword evidence="3" id="KW-1185">Reference proteome</keyword>
<proteinExistence type="predicted"/>
<feature type="compositionally biased region" description="Basic and acidic residues" evidence="1">
    <location>
        <begin position="104"/>
        <end position="117"/>
    </location>
</feature>
<feature type="compositionally biased region" description="Low complexity" evidence="1">
    <location>
        <begin position="160"/>
        <end position="172"/>
    </location>
</feature>
<feature type="region of interest" description="Disordered" evidence="1">
    <location>
        <begin position="299"/>
        <end position="347"/>
    </location>
</feature>
<feature type="compositionally biased region" description="Basic and acidic residues" evidence="1">
    <location>
        <begin position="299"/>
        <end position="316"/>
    </location>
</feature>
<dbReference type="EMBL" id="AGNL01033216">
    <property type="protein sequence ID" value="EJK55785.1"/>
    <property type="molecule type" value="Genomic_DNA"/>
</dbReference>
<comment type="caution">
    <text evidence="2">The sequence shown here is derived from an EMBL/GenBank/DDBJ whole genome shotgun (WGS) entry which is preliminary data.</text>
</comment>
<gene>
    <name evidence="2" type="ORF">THAOC_24441</name>
</gene>
<evidence type="ECO:0000313" key="2">
    <source>
        <dbReference type="EMBL" id="EJK55785.1"/>
    </source>
</evidence>
<name>K0RRZ0_THAOC</name>
<reference evidence="2 3" key="1">
    <citation type="journal article" date="2012" name="Genome Biol.">
        <title>Genome and low-iron response of an oceanic diatom adapted to chronic iron limitation.</title>
        <authorList>
            <person name="Lommer M."/>
            <person name="Specht M."/>
            <person name="Roy A.S."/>
            <person name="Kraemer L."/>
            <person name="Andreson R."/>
            <person name="Gutowska M.A."/>
            <person name="Wolf J."/>
            <person name="Bergner S.V."/>
            <person name="Schilhabel M.B."/>
            <person name="Klostermeier U.C."/>
            <person name="Beiko R.G."/>
            <person name="Rosenstiel P."/>
            <person name="Hippler M."/>
            <person name="Laroche J."/>
        </authorList>
    </citation>
    <scope>NUCLEOTIDE SEQUENCE [LARGE SCALE GENOMIC DNA]</scope>
    <source>
        <strain evidence="2 3">CCMP1005</strain>
    </source>
</reference>
<dbReference type="Proteomes" id="UP000266841">
    <property type="component" value="Unassembled WGS sequence"/>
</dbReference>
<feature type="region of interest" description="Disordered" evidence="1">
    <location>
        <begin position="53"/>
        <end position="117"/>
    </location>
</feature>
<evidence type="ECO:0000256" key="1">
    <source>
        <dbReference type="SAM" id="MobiDB-lite"/>
    </source>
</evidence>
<evidence type="ECO:0000313" key="3">
    <source>
        <dbReference type="Proteomes" id="UP000266841"/>
    </source>
</evidence>
<feature type="compositionally biased region" description="Basic residues" evidence="1">
    <location>
        <begin position="146"/>
        <end position="157"/>
    </location>
</feature>